<dbReference type="GO" id="GO:0006914">
    <property type="term" value="P:autophagy"/>
    <property type="evidence" value="ECO:0007669"/>
    <property type="project" value="UniProtKB-KW"/>
</dbReference>
<dbReference type="AlphaFoldDB" id="A2E0Z6"/>
<dbReference type="PANTHER" id="PTHR21481">
    <property type="entry name" value="PROTEIN CLEC16A"/>
    <property type="match status" value="1"/>
</dbReference>
<dbReference type="RefSeq" id="XP_001325851.1">
    <property type="nucleotide sequence ID" value="XM_001325816.1"/>
</dbReference>
<feature type="domain" description="FPL" evidence="2">
    <location>
        <begin position="68"/>
        <end position="172"/>
    </location>
</feature>
<dbReference type="Proteomes" id="UP000001542">
    <property type="component" value="Unassembled WGS sequence"/>
</dbReference>
<keyword evidence="1" id="KW-0072">Autophagy</keyword>
<dbReference type="InterPro" id="IPR019155">
    <property type="entry name" value="CLEC16A/TT9_N"/>
</dbReference>
<dbReference type="GO" id="GO:0016197">
    <property type="term" value="P:endosomal transport"/>
    <property type="evidence" value="ECO:0000318"/>
    <property type="project" value="GO_Central"/>
</dbReference>
<dbReference type="GO" id="GO:0005794">
    <property type="term" value="C:Golgi apparatus"/>
    <property type="evidence" value="ECO:0000318"/>
    <property type="project" value="GO_Central"/>
</dbReference>
<evidence type="ECO:0000313" key="3">
    <source>
        <dbReference type="EMBL" id="EAY13628.1"/>
    </source>
</evidence>
<sequence length="534" mass="60912">MSEEVASVCEAIIETQTDENLAKFSDLTDALPTKMLDMSGSFTEKLLFLKDNKFFAGLLSAFKLPLSIEQQLRILKLWDIFFQTASAKEDYDILFSDNLTNEVILYAFEYNSEDVRQSYATVLKGISLKFKDFDHNLLIYNRQIPILAHSLPFINNQDSITVSAMRFVILNICLITNETIREAICDKVSYAPIENLISDIDADGFAFLADFFAVAPTSLKNFTYNTLRKKIDTSPPAFFASALSFLTSSPAKSLLMDIIGNKINTWDLRDPAILGILLFALEKKLIKLDIAIRVGFISATVPLFDQSSQNYSQKFDLPKELASVMLELISPLHVAIILRILAILYDHIYSSVIDAKKKIIEMLKSEENQEVIKSIIYQPNPLRIRTDLEFTSKAYTNPSKYDSLMRMLAEIQNYCAKFHQSSFSWFEITTPNETQEVIFNLQNEGQRIVADGNVLRFNETEMPLKSCIVSLETKKYVTIKVVQYDTTKKFRIPQESNYSFDFESGNVAQAFIDYVSSMQKKFVDTMLDNLTSYE</sequence>
<keyword evidence="4" id="KW-1185">Reference proteome</keyword>
<dbReference type="VEuPathDB" id="TrichDB:TVAGG3_0330140"/>
<dbReference type="Pfam" id="PF09758">
    <property type="entry name" value="FPL"/>
    <property type="match status" value="1"/>
</dbReference>
<gene>
    <name evidence="3" type="ORF">TVAG_387690</name>
</gene>
<organism evidence="3 4">
    <name type="scientific">Trichomonas vaginalis (strain ATCC PRA-98 / G3)</name>
    <dbReference type="NCBI Taxonomy" id="412133"/>
    <lineage>
        <taxon>Eukaryota</taxon>
        <taxon>Metamonada</taxon>
        <taxon>Parabasalia</taxon>
        <taxon>Trichomonadida</taxon>
        <taxon>Trichomonadidae</taxon>
        <taxon>Trichomonas</taxon>
    </lineage>
</organism>
<protein>
    <recommendedName>
        <fullName evidence="2">FPL domain-containing protein</fullName>
    </recommendedName>
</protein>
<evidence type="ECO:0000256" key="1">
    <source>
        <dbReference type="ARBA" id="ARBA00023006"/>
    </source>
</evidence>
<name>A2E0Z6_TRIV3</name>
<dbReference type="KEGG" id="tva:4771604"/>
<dbReference type="InParanoid" id="A2E0Z6"/>
<dbReference type="GO" id="GO:0007034">
    <property type="term" value="P:vacuolar transport"/>
    <property type="evidence" value="ECO:0000318"/>
    <property type="project" value="GO_Central"/>
</dbReference>
<dbReference type="PANTHER" id="PTHR21481:SF0">
    <property type="entry name" value="PROTEIN CLEC16A"/>
    <property type="match status" value="1"/>
</dbReference>
<accession>A2E0Z6</accession>
<dbReference type="EMBL" id="DS113282">
    <property type="protein sequence ID" value="EAY13628.1"/>
    <property type="molecule type" value="Genomic_DNA"/>
</dbReference>
<evidence type="ECO:0000259" key="2">
    <source>
        <dbReference type="Pfam" id="PF09758"/>
    </source>
</evidence>
<dbReference type="InterPro" id="IPR039272">
    <property type="entry name" value="CLEC16A/TT9"/>
</dbReference>
<reference evidence="3" key="2">
    <citation type="journal article" date="2007" name="Science">
        <title>Draft genome sequence of the sexually transmitted pathogen Trichomonas vaginalis.</title>
        <authorList>
            <person name="Carlton J.M."/>
            <person name="Hirt R.P."/>
            <person name="Silva J.C."/>
            <person name="Delcher A.L."/>
            <person name="Schatz M."/>
            <person name="Zhao Q."/>
            <person name="Wortman J.R."/>
            <person name="Bidwell S.L."/>
            <person name="Alsmark U.C.M."/>
            <person name="Besteiro S."/>
            <person name="Sicheritz-Ponten T."/>
            <person name="Noel C.J."/>
            <person name="Dacks J.B."/>
            <person name="Foster P.G."/>
            <person name="Simillion C."/>
            <person name="Van de Peer Y."/>
            <person name="Miranda-Saavedra D."/>
            <person name="Barton G.J."/>
            <person name="Westrop G.D."/>
            <person name="Mueller S."/>
            <person name="Dessi D."/>
            <person name="Fiori P.L."/>
            <person name="Ren Q."/>
            <person name="Paulsen I."/>
            <person name="Zhang H."/>
            <person name="Bastida-Corcuera F.D."/>
            <person name="Simoes-Barbosa A."/>
            <person name="Brown M.T."/>
            <person name="Hayes R.D."/>
            <person name="Mukherjee M."/>
            <person name="Okumura C.Y."/>
            <person name="Schneider R."/>
            <person name="Smith A.J."/>
            <person name="Vanacova S."/>
            <person name="Villalvazo M."/>
            <person name="Haas B.J."/>
            <person name="Pertea M."/>
            <person name="Feldblyum T.V."/>
            <person name="Utterback T.R."/>
            <person name="Shu C.L."/>
            <person name="Osoegawa K."/>
            <person name="de Jong P.J."/>
            <person name="Hrdy I."/>
            <person name="Horvathova L."/>
            <person name="Zubacova Z."/>
            <person name="Dolezal P."/>
            <person name="Malik S.B."/>
            <person name="Logsdon J.M. Jr."/>
            <person name="Henze K."/>
            <person name="Gupta A."/>
            <person name="Wang C.C."/>
            <person name="Dunne R.L."/>
            <person name="Upcroft J.A."/>
            <person name="Upcroft P."/>
            <person name="White O."/>
            <person name="Salzberg S.L."/>
            <person name="Tang P."/>
            <person name="Chiu C.-H."/>
            <person name="Lee Y.-S."/>
            <person name="Embley T.M."/>
            <person name="Coombs G.H."/>
            <person name="Mottram J.C."/>
            <person name="Tachezy J."/>
            <person name="Fraser-Liggett C.M."/>
            <person name="Johnson P.J."/>
        </authorList>
    </citation>
    <scope>NUCLEOTIDE SEQUENCE [LARGE SCALE GENOMIC DNA]</scope>
    <source>
        <strain evidence="3">G3</strain>
    </source>
</reference>
<reference evidence="3" key="1">
    <citation type="submission" date="2006-10" db="EMBL/GenBank/DDBJ databases">
        <authorList>
            <person name="Amadeo P."/>
            <person name="Zhao Q."/>
            <person name="Wortman J."/>
            <person name="Fraser-Liggett C."/>
            <person name="Carlton J."/>
        </authorList>
    </citation>
    <scope>NUCLEOTIDE SEQUENCE</scope>
    <source>
        <strain evidence="3">G3</strain>
    </source>
</reference>
<proteinExistence type="predicted"/>
<dbReference type="GO" id="GO:1901096">
    <property type="term" value="P:regulation of autophagosome maturation"/>
    <property type="evidence" value="ECO:0000318"/>
    <property type="project" value="GO_Central"/>
</dbReference>
<evidence type="ECO:0000313" key="4">
    <source>
        <dbReference type="Proteomes" id="UP000001542"/>
    </source>
</evidence>
<dbReference type="VEuPathDB" id="TrichDB:TVAG_387690"/>